<dbReference type="InterPro" id="IPR050422">
    <property type="entry name" value="X-Pro_aminopeptidase_P"/>
</dbReference>
<keyword evidence="2" id="KW-1185">Reference proteome</keyword>
<accession>A0A8S3UR48</accession>
<dbReference type="Proteomes" id="UP000683360">
    <property type="component" value="Unassembled WGS sequence"/>
</dbReference>
<organism evidence="1 2">
    <name type="scientific">Mytilus edulis</name>
    <name type="common">Blue mussel</name>
    <dbReference type="NCBI Taxonomy" id="6550"/>
    <lineage>
        <taxon>Eukaryota</taxon>
        <taxon>Metazoa</taxon>
        <taxon>Spiralia</taxon>
        <taxon>Lophotrochozoa</taxon>
        <taxon>Mollusca</taxon>
        <taxon>Bivalvia</taxon>
        <taxon>Autobranchia</taxon>
        <taxon>Pteriomorphia</taxon>
        <taxon>Mytilida</taxon>
        <taxon>Mytiloidea</taxon>
        <taxon>Mytilidae</taxon>
        <taxon>Mytilinae</taxon>
        <taxon>Mytilus</taxon>
    </lineage>
</organism>
<dbReference type="PANTHER" id="PTHR43763:SF6">
    <property type="entry name" value="XAA-PRO AMINOPEPTIDASE 1"/>
    <property type="match status" value="1"/>
</dbReference>
<dbReference type="InterPro" id="IPR036005">
    <property type="entry name" value="Creatinase/aminopeptidase-like"/>
</dbReference>
<keyword evidence="1" id="KW-0645">Protease</keyword>
<dbReference type="EC" id="3.4.11.9" evidence="1"/>
<reference evidence="1" key="1">
    <citation type="submission" date="2021-03" db="EMBL/GenBank/DDBJ databases">
        <authorList>
            <person name="Bekaert M."/>
        </authorList>
    </citation>
    <scope>NUCLEOTIDE SEQUENCE</scope>
</reference>
<name>A0A8S3UR48_MYTED</name>
<dbReference type="AlphaFoldDB" id="A0A8S3UR48"/>
<protein>
    <submittedName>
        <fullName evidence="1">PepP</fullName>
        <ecNumber evidence="1">3.4.11.9</ecNumber>
    </submittedName>
</protein>
<dbReference type="Gene3D" id="3.90.230.10">
    <property type="entry name" value="Creatinase/methionine aminopeptidase superfamily"/>
    <property type="match status" value="1"/>
</dbReference>
<dbReference type="GO" id="GO:0004177">
    <property type="term" value="F:aminopeptidase activity"/>
    <property type="evidence" value="ECO:0007669"/>
    <property type="project" value="UniProtKB-KW"/>
</dbReference>
<dbReference type="InterPro" id="IPR029149">
    <property type="entry name" value="Creatin/AminoP/Spt16_N"/>
</dbReference>
<keyword evidence="1" id="KW-0378">Hydrolase</keyword>
<dbReference type="Pfam" id="PF16189">
    <property type="entry name" value="Creatinase_N_2"/>
    <property type="match status" value="1"/>
</dbReference>
<comment type="caution">
    <text evidence="1">The sequence shown here is derived from an EMBL/GenBank/DDBJ whole genome shotgun (WGS) entry which is preliminary data.</text>
</comment>
<dbReference type="PANTHER" id="PTHR43763">
    <property type="entry name" value="XAA-PRO AMINOPEPTIDASE 1"/>
    <property type="match status" value="1"/>
</dbReference>
<sequence length="165" mass="18921">MSYAILETQNGNLRIRLFLWDKLRKLTEQPSDPESTSKLNVEDYNTFINAVIATVNKRDVKKVWIPFQCNYAIYKVITKEIYQGNTPAALKKFQKNPTEQQGLRNAHKRDAVALITFAARLENQVKSGQFPVATELSAANQLDSFRGREIYNRGTSFPTLSAYWN</sequence>
<gene>
    <name evidence="1" type="ORF">MEDL_60421</name>
</gene>
<dbReference type="Gene3D" id="3.40.350.10">
    <property type="entry name" value="Creatinase/prolidase N-terminal domain"/>
    <property type="match status" value="1"/>
</dbReference>
<dbReference type="EMBL" id="CAJPWZ010002944">
    <property type="protein sequence ID" value="CAG2248577.1"/>
    <property type="molecule type" value="Genomic_DNA"/>
</dbReference>
<evidence type="ECO:0000313" key="1">
    <source>
        <dbReference type="EMBL" id="CAG2248577.1"/>
    </source>
</evidence>
<proteinExistence type="predicted"/>
<evidence type="ECO:0000313" key="2">
    <source>
        <dbReference type="Proteomes" id="UP000683360"/>
    </source>
</evidence>
<keyword evidence="1" id="KW-0031">Aminopeptidase</keyword>